<name>A0A9P4Z1H6_9HYPO</name>
<reference evidence="2" key="1">
    <citation type="submission" date="2020-03" db="EMBL/GenBank/DDBJ databases">
        <title>Site-based positive gene gene selection in Geosmithia morbida across the United States reveals a broad range of putative effectors and factors for local host and environmental adapation.</title>
        <authorList>
            <person name="Onufrak A."/>
            <person name="Murdoch R.W."/>
            <person name="Gazis R."/>
            <person name="Huff M."/>
            <person name="Staton M."/>
            <person name="Klingeman W."/>
            <person name="Hadziabdic D."/>
        </authorList>
    </citation>
    <scope>NUCLEOTIDE SEQUENCE</scope>
    <source>
        <strain evidence="2">1262</strain>
    </source>
</reference>
<evidence type="ECO:0000313" key="2">
    <source>
        <dbReference type="EMBL" id="KAF4126402.1"/>
    </source>
</evidence>
<sequence>MGGDDDCAADGGDGPDAMSTNRQNGQGQQQQQQQDETVVIVDPRGDVILDVTFYTSAETLRKSRKAALATSRKAGSTAASRGPASTSVADRFKAEVTVRYRVGLASLCSNSKYFGNLLTNSQFREAKSVTEAHGAIAARGQRPGEAEASDLPRIAVSDDDDATASAGREVVFEDMLRIMHGQPPAGAPSPNLVGATMSYVTTLAITADRFDCTACVSRCVNTTLKFKWPVTSGRPMRDDSGHPTDVEGMLRQKILVAWLLGQPMRLHNATRELIMRGSSRWSPYFDGQDGTASTAAWWALPDGLEHELQFRRECVLNTIASVPRHFLRRYSSRDRQCKLGYDSSAACDSFQLGQLLRFLLAKELLFLVDFSPGSVDAVPDAPSTVDVDEVLAALRQCPAYQVDKHHTNCGPRLRIDPVLDYFRTALSANALSVPLAEWKRRRADVSWVEGAAQVKHAKGDEDDNSNSSRVFAFTRALANDQRLRYEGAMYADRMARKLFTATEWDWTPEM</sequence>
<dbReference type="RefSeq" id="XP_035325054.1">
    <property type="nucleotide sequence ID" value="XM_035462124.1"/>
</dbReference>
<organism evidence="2 3">
    <name type="scientific">Geosmithia morbida</name>
    <dbReference type="NCBI Taxonomy" id="1094350"/>
    <lineage>
        <taxon>Eukaryota</taxon>
        <taxon>Fungi</taxon>
        <taxon>Dikarya</taxon>
        <taxon>Ascomycota</taxon>
        <taxon>Pezizomycotina</taxon>
        <taxon>Sordariomycetes</taxon>
        <taxon>Hypocreomycetidae</taxon>
        <taxon>Hypocreales</taxon>
        <taxon>Bionectriaceae</taxon>
        <taxon>Geosmithia</taxon>
    </lineage>
</organism>
<feature type="region of interest" description="Disordered" evidence="1">
    <location>
        <begin position="1"/>
        <end position="36"/>
    </location>
</feature>
<evidence type="ECO:0000256" key="1">
    <source>
        <dbReference type="SAM" id="MobiDB-lite"/>
    </source>
</evidence>
<accession>A0A9P4Z1H6</accession>
<dbReference type="Proteomes" id="UP000749293">
    <property type="component" value="Unassembled WGS sequence"/>
</dbReference>
<dbReference type="OrthoDB" id="5398371at2759"/>
<feature type="compositionally biased region" description="Low complexity" evidence="1">
    <location>
        <begin position="23"/>
        <end position="34"/>
    </location>
</feature>
<comment type="caution">
    <text evidence="2">The sequence shown here is derived from an EMBL/GenBank/DDBJ whole genome shotgun (WGS) entry which is preliminary data.</text>
</comment>
<evidence type="ECO:0000313" key="3">
    <source>
        <dbReference type="Proteomes" id="UP000749293"/>
    </source>
</evidence>
<proteinExistence type="predicted"/>
<dbReference type="AlphaFoldDB" id="A0A9P4Z1H6"/>
<dbReference type="GeneID" id="55966368"/>
<keyword evidence="3" id="KW-1185">Reference proteome</keyword>
<protein>
    <submittedName>
        <fullName evidence="2">Uncharacterized protein</fullName>
    </submittedName>
</protein>
<dbReference type="EMBL" id="JAANYQ010000001">
    <property type="protein sequence ID" value="KAF4126402.1"/>
    <property type="molecule type" value="Genomic_DNA"/>
</dbReference>
<gene>
    <name evidence="2" type="ORF">GMORB2_0138</name>
</gene>